<dbReference type="Pfam" id="PF13489">
    <property type="entry name" value="Methyltransf_23"/>
    <property type="match status" value="1"/>
</dbReference>
<sequence>MSKQLSNTTINNKLNLLLTNTADMALKRRAKVIVEMLNIQPGDKILDVGCGDGYYLHLMSNLGIQINLYGCDFDKASLVSAKNYLNKNISLVEADLMSSLPYESSTFDKVVMSEVCEHLPNPIYGLNEVNRVLKKGGVVVISVPNKNYPLLWDPVNWFLEKLFKTHIKSGFFAGIWNQHIRLYSKEQILAEIKSAGFEVIDAHTFTFWSLPFNHYIVNLGARILSRTKESRSFSSFNKFKIKSKQSKMSRIVYGLFTRIDKLNDIYPGPQNQSSVSIVVKGVKA</sequence>
<evidence type="ECO:0000313" key="2">
    <source>
        <dbReference type="Proteomes" id="UP000034603"/>
    </source>
</evidence>
<dbReference type="Gene3D" id="3.40.50.150">
    <property type="entry name" value="Vaccinia Virus protein VP39"/>
    <property type="match status" value="1"/>
</dbReference>
<dbReference type="PANTHER" id="PTHR43861">
    <property type="entry name" value="TRANS-ACONITATE 2-METHYLTRANSFERASE-RELATED"/>
    <property type="match status" value="1"/>
</dbReference>
<keyword evidence="1" id="KW-0808">Transferase</keyword>
<dbReference type="EMBL" id="LBTR01000006">
    <property type="protein sequence ID" value="KKQ46002.1"/>
    <property type="molecule type" value="Genomic_DNA"/>
</dbReference>
<proteinExistence type="predicted"/>
<name>A0A0G0HUP5_9BACT</name>
<dbReference type="AlphaFoldDB" id="A0A0G0HUP5"/>
<dbReference type="GO" id="GO:0008168">
    <property type="term" value="F:methyltransferase activity"/>
    <property type="evidence" value="ECO:0007669"/>
    <property type="project" value="UniProtKB-KW"/>
</dbReference>
<dbReference type="InterPro" id="IPR029063">
    <property type="entry name" value="SAM-dependent_MTases_sf"/>
</dbReference>
<keyword evidence="1" id="KW-0489">Methyltransferase</keyword>
<protein>
    <submittedName>
        <fullName evidence="1">Methyltransferase type 11</fullName>
    </submittedName>
</protein>
<evidence type="ECO:0000313" key="1">
    <source>
        <dbReference type="EMBL" id="KKQ46002.1"/>
    </source>
</evidence>
<reference evidence="1 2" key="1">
    <citation type="journal article" date="2015" name="Nature">
        <title>rRNA introns, odd ribosomes, and small enigmatic genomes across a large radiation of phyla.</title>
        <authorList>
            <person name="Brown C.T."/>
            <person name="Hug L.A."/>
            <person name="Thomas B.C."/>
            <person name="Sharon I."/>
            <person name="Castelle C.J."/>
            <person name="Singh A."/>
            <person name="Wilkins M.J."/>
            <person name="Williams K.H."/>
            <person name="Banfield J.F."/>
        </authorList>
    </citation>
    <scope>NUCLEOTIDE SEQUENCE [LARGE SCALE GENOMIC DNA]</scope>
</reference>
<dbReference type="GO" id="GO:0032259">
    <property type="term" value="P:methylation"/>
    <property type="evidence" value="ECO:0007669"/>
    <property type="project" value="UniProtKB-KW"/>
</dbReference>
<comment type="caution">
    <text evidence="1">The sequence shown here is derived from an EMBL/GenBank/DDBJ whole genome shotgun (WGS) entry which is preliminary data.</text>
</comment>
<dbReference type="SUPFAM" id="SSF53335">
    <property type="entry name" value="S-adenosyl-L-methionine-dependent methyltransferases"/>
    <property type="match status" value="1"/>
</dbReference>
<accession>A0A0G0HUP5</accession>
<dbReference type="CDD" id="cd02440">
    <property type="entry name" value="AdoMet_MTases"/>
    <property type="match status" value="1"/>
</dbReference>
<organism evidence="1 2">
    <name type="scientific">Candidatus Woesebacteria bacterium GW2011_GWA1_37_8</name>
    <dbReference type="NCBI Taxonomy" id="1618546"/>
    <lineage>
        <taxon>Bacteria</taxon>
        <taxon>Candidatus Woeseibacteriota</taxon>
    </lineage>
</organism>
<dbReference type="Proteomes" id="UP000034603">
    <property type="component" value="Unassembled WGS sequence"/>
</dbReference>
<gene>
    <name evidence="1" type="ORF">US62_C0006G0013</name>
</gene>